<name>A0ABX0G2K4_9RHOB</name>
<protein>
    <submittedName>
        <fullName evidence="2">Class I SAM-dependent methyltransferase</fullName>
    </submittedName>
</protein>
<comment type="caution">
    <text evidence="2">The sequence shown here is derived from an EMBL/GenBank/DDBJ whole genome shotgun (WGS) entry which is preliminary data.</text>
</comment>
<keyword evidence="2" id="KW-0808">Transferase</keyword>
<keyword evidence="2" id="KW-0489">Methyltransferase</keyword>
<dbReference type="Pfam" id="PF08241">
    <property type="entry name" value="Methyltransf_11"/>
    <property type="match status" value="1"/>
</dbReference>
<feature type="domain" description="Methyltransferase type 11" evidence="1">
    <location>
        <begin position="63"/>
        <end position="142"/>
    </location>
</feature>
<dbReference type="Proteomes" id="UP001515660">
    <property type="component" value="Unassembled WGS sequence"/>
</dbReference>
<reference evidence="2 3" key="1">
    <citation type="journal article" date="2022" name="Microorganisms">
        <title>Genome Sequence and Characterization of a Xanthorhodopsin-Containing, Aerobic Anoxygenic Phototrophic Rhodobacter Species, Isolated from Mesophilic Conditions at Yellowstone National Park.</title>
        <authorList>
            <person name="Kyndt J.A."/>
            <person name="Robertson S."/>
            <person name="Shoffstall I.B."/>
            <person name="Ramaley R.F."/>
            <person name="Meyer T.E."/>
        </authorList>
    </citation>
    <scope>NUCLEOTIDE SEQUENCE [LARGE SCALE GENOMIC DNA]</scope>
    <source>
        <strain evidence="2 3">M37P</strain>
    </source>
</reference>
<accession>A0ABX0G2K4</accession>
<dbReference type="InterPro" id="IPR029063">
    <property type="entry name" value="SAM-dependent_MTases_sf"/>
</dbReference>
<gene>
    <name evidence="2" type="ORF">G8O29_01585</name>
</gene>
<proteinExistence type="predicted"/>
<dbReference type="Gene3D" id="3.40.50.150">
    <property type="entry name" value="Vaccinia Virus protein VP39"/>
    <property type="match status" value="1"/>
</dbReference>
<keyword evidence="3" id="KW-1185">Reference proteome</keyword>
<dbReference type="EMBL" id="JAANHS010000001">
    <property type="protein sequence ID" value="NHB75431.1"/>
    <property type="molecule type" value="Genomic_DNA"/>
</dbReference>
<dbReference type="SUPFAM" id="SSF53335">
    <property type="entry name" value="S-adenosyl-L-methionine-dependent methyltransferases"/>
    <property type="match status" value="1"/>
</dbReference>
<evidence type="ECO:0000259" key="1">
    <source>
        <dbReference type="Pfam" id="PF08241"/>
    </source>
</evidence>
<dbReference type="InterPro" id="IPR013216">
    <property type="entry name" value="Methyltransf_11"/>
</dbReference>
<evidence type="ECO:0000313" key="3">
    <source>
        <dbReference type="Proteomes" id="UP001515660"/>
    </source>
</evidence>
<sequence length="224" mass="25611">MRLLRRLLGSKDDGAEFRSEDYWRARYNQGGTSGAGSYGRLAEHKAQVINGLVEELDVRSVVEFGSGDGNQCSLLRCPRYLGVDVSPTAVAACALRFRDRPDWSFMTLEEFRAAPRQADLALSLDVIYHLTEDEVFEDYMQRLFAAATRLVLIYISDDAMPSKARHVRHRRYSDWVAAHAPEFGLLRSYEQPYPMRRGSDPRQTSFAHFKLFGRTRPEPKEGRS</sequence>
<evidence type="ECO:0000313" key="2">
    <source>
        <dbReference type="EMBL" id="NHB75431.1"/>
    </source>
</evidence>
<dbReference type="RefSeq" id="WP_166401471.1">
    <property type="nucleotide sequence ID" value="NZ_JAANHS010000001.1"/>
</dbReference>
<organism evidence="2 3">
    <name type="scientific">Rhodobacter calidifons</name>
    <dbReference type="NCBI Taxonomy" id="2715277"/>
    <lineage>
        <taxon>Bacteria</taxon>
        <taxon>Pseudomonadati</taxon>
        <taxon>Pseudomonadota</taxon>
        <taxon>Alphaproteobacteria</taxon>
        <taxon>Rhodobacterales</taxon>
        <taxon>Rhodobacter group</taxon>
        <taxon>Rhodobacter</taxon>
    </lineage>
</organism>
<dbReference type="GO" id="GO:0032259">
    <property type="term" value="P:methylation"/>
    <property type="evidence" value="ECO:0007669"/>
    <property type="project" value="UniProtKB-KW"/>
</dbReference>
<dbReference type="GO" id="GO:0008168">
    <property type="term" value="F:methyltransferase activity"/>
    <property type="evidence" value="ECO:0007669"/>
    <property type="project" value="UniProtKB-KW"/>
</dbReference>